<feature type="region of interest" description="Disordered" evidence="1">
    <location>
        <begin position="1"/>
        <end position="54"/>
    </location>
</feature>
<feature type="non-terminal residue" evidence="2">
    <location>
        <position position="54"/>
    </location>
</feature>
<evidence type="ECO:0000313" key="2">
    <source>
        <dbReference type="EMBL" id="KAF6813031.1"/>
    </source>
</evidence>
<dbReference type="Proteomes" id="UP000654918">
    <property type="component" value="Unassembled WGS sequence"/>
</dbReference>
<dbReference type="EMBL" id="WIGO01000417">
    <property type="protein sequence ID" value="KAF6813031.1"/>
    <property type="molecule type" value="Genomic_DNA"/>
</dbReference>
<feature type="compositionally biased region" description="Basic and acidic residues" evidence="1">
    <location>
        <begin position="40"/>
        <end position="54"/>
    </location>
</feature>
<keyword evidence="3" id="KW-1185">Reference proteome</keyword>
<reference evidence="2" key="1">
    <citation type="journal article" date="2020" name="Phytopathology">
        <title>Genome Sequence Resources of Colletotrichum truncatum, C. plurivorum, C. musicola, and C. sojae: Four Species Pathogenic to Soybean (Glycine max).</title>
        <authorList>
            <person name="Rogerio F."/>
            <person name="Boufleur T.R."/>
            <person name="Ciampi-Guillardi M."/>
            <person name="Sukno S.A."/>
            <person name="Thon M.R."/>
            <person name="Massola Junior N.S."/>
            <person name="Baroncelli R."/>
        </authorList>
    </citation>
    <scope>NUCLEOTIDE SEQUENCE</scope>
    <source>
        <strain evidence="2">LFN00145</strain>
    </source>
</reference>
<proteinExistence type="predicted"/>
<gene>
    <name evidence="2" type="ORF">CPLU01_14752</name>
</gene>
<comment type="caution">
    <text evidence="2">The sequence shown here is derived from an EMBL/GenBank/DDBJ whole genome shotgun (WGS) entry which is preliminary data.</text>
</comment>
<evidence type="ECO:0000313" key="3">
    <source>
        <dbReference type="Proteomes" id="UP000654918"/>
    </source>
</evidence>
<organism evidence="2 3">
    <name type="scientific">Colletotrichum plurivorum</name>
    <dbReference type="NCBI Taxonomy" id="2175906"/>
    <lineage>
        <taxon>Eukaryota</taxon>
        <taxon>Fungi</taxon>
        <taxon>Dikarya</taxon>
        <taxon>Ascomycota</taxon>
        <taxon>Pezizomycotina</taxon>
        <taxon>Sordariomycetes</taxon>
        <taxon>Hypocreomycetidae</taxon>
        <taxon>Glomerellales</taxon>
        <taxon>Glomerellaceae</taxon>
        <taxon>Colletotrichum</taxon>
        <taxon>Colletotrichum orchidearum species complex</taxon>
    </lineage>
</organism>
<name>A0A8H6MYM4_9PEZI</name>
<sequence length="54" mass="5814">MGDKSAIPAQGGTGIGGEPLDDRQPKDLTTTQSHQSKTRARPEQDQNDHTKILS</sequence>
<protein>
    <submittedName>
        <fullName evidence="2">Uncharacterized protein</fullName>
    </submittedName>
</protein>
<dbReference type="AlphaFoldDB" id="A0A8H6MYM4"/>
<evidence type="ECO:0000256" key="1">
    <source>
        <dbReference type="SAM" id="MobiDB-lite"/>
    </source>
</evidence>
<accession>A0A8H6MYM4</accession>